<gene>
    <name evidence="9" type="ORF">HWI92_15560</name>
</gene>
<feature type="signal peptide" evidence="6">
    <location>
        <begin position="1"/>
        <end position="29"/>
    </location>
</feature>
<dbReference type="SUPFAM" id="SSF48452">
    <property type="entry name" value="TPR-like"/>
    <property type="match status" value="1"/>
</dbReference>
<evidence type="ECO:0000256" key="1">
    <source>
        <dbReference type="ARBA" id="ARBA00004442"/>
    </source>
</evidence>
<name>A0ABX7I9W1_9BACT</name>
<dbReference type="CDD" id="cd08977">
    <property type="entry name" value="SusD"/>
    <property type="match status" value="1"/>
</dbReference>
<dbReference type="Pfam" id="PF07980">
    <property type="entry name" value="SusD_RagB"/>
    <property type="match status" value="1"/>
</dbReference>
<evidence type="ECO:0000256" key="2">
    <source>
        <dbReference type="ARBA" id="ARBA00006275"/>
    </source>
</evidence>
<evidence type="ECO:0000256" key="6">
    <source>
        <dbReference type="SAM" id="SignalP"/>
    </source>
</evidence>
<proteinExistence type="inferred from homology"/>
<evidence type="ECO:0000256" key="4">
    <source>
        <dbReference type="ARBA" id="ARBA00023136"/>
    </source>
</evidence>
<reference evidence="9 10" key="1">
    <citation type="submission" date="2020-06" db="EMBL/GenBank/DDBJ databases">
        <title>Dyadobacter sandarakinus sp. nov., isolated from the soil of the Arctic Yellow River Station.</title>
        <authorList>
            <person name="Zhang Y."/>
            <person name="Peng F."/>
        </authorList>
    </citation>
    <scope>NUCLEOTIDE SEQUENCE [LARGE SCALE GENOMIC DNA]</scope>
    <source>
        <strain evidence="9 10">Q3-56</strain>
    </source>
</reference>
<dbReference type="InterPro" id="IPR033985">
    <property type="entry name" value="SusD-like_N"/>
</dbReference>
<feature type="domain" description="RagB/SusD" evidence="7">
    <location>
        <begin position="272"/>
        <end position="497"/>
    </location>
</feature>
<protein>
    <submittedName>
        <fullName evidence="9">RagB/SusD family nutrient uptake outer membrane protein</fullName>
    </submittedName>
</protein>
<dbReference type="Pfam" id="PF14322">
    <property type="entry name" value="SusD-like_3"/>
    <property type="match status" value="1"/>
</dbReference>
<dbReference type="InterPro" id="IPR012944">
    <property type="entry name" value="SusD_RagB_dom"/>
</dbReference>
<dbReference type="RefSeq" id="WP_204656927.1">
    <property type="nucleotide sequence ID" value="NZ_CP056775.1"/>
</dbReference>
<comment type="similarity">
    <text evidence="2">Belongs to the SusD family.</text>
</comment>
<evidence type="ECO:0000259" key="7">
    <source>
        <dbReference type="Pfam" id="PF07980"/>
    </source>
</evidence>
<dbReference type="Proteomes" id="UP000612680">
    <property type="component" value="Chromosome"/>
</dbReference>
<evidence type="ECO:0000313" key="9">
    <source>
        <dbReference type="EMBL" id="QRR02217.1"/>
    </source>
</evidence>
<sequence length="497" mass="55148">MKNITNNKIKNAGLYLGLMSLLIVPSACKESFLDVDPQGKQAGTIFWQSQDDATKAVNAMYANLRTWNNTAFAPIALESMGSDDAEKGSTPSDATFFNNYDNFTVGSSDGQLGGFWEGQYQNINYANQVLDNVPGITMDESLKARYLAEAKFVRAYSYFRLTRAFGAVPLRLAVPANTTEYNLPRTPQAEVYAAIEKDLTEAETVLPLSYASADLGRITKGAAQSLHAKVAMYQKKWQQVFDLTSQVIGSGQYSLVPNYEALFRMQNENSSESVFEIQNELIASNVEASNSQYSQVQGVRGVQGGGWGFNVPTEELANSYEAGDPRRDATIIFRGETTPQGDKIPIDTNSNSMYNQKSYVPFNMFINGFPEGVQQNVRVIRYAEVLLMNAEAANELGNTTKALESLELVRARARGTSKTILPKVTTTNQAALRLAIWEERHHELAMEFDRYFDVIRQGRAQEIFGPKGWKPNKNEVWPVPQTEIDLSGGVLTQNPGY</sequence>
<keyword evidence="10" id="KW-1185">Reference proteome</keyword>
<evidence type="ECO:0000256" key="3">
    <source>
        <dbReference type="ARBA" id="ARBA00022729"/>
    </source>
</evidence>
<dbReference type="Gene3D" id="1.25.40.390">
    <property type="match status" value="1"/>
</dbReference>
<evidence type="ECO:0000256" key="5">
    <source>
        <dbReference type="ARBA" id="ARBA00023237"/>
    </source>
</evidence>
<keyword evidence="4" id="KW-0472">Membrane</keyword>
<evidence type="ECO:0000259" key="8">
    <source>
        <dbReference type="Pfam" id="PF14322"/>
    </source>
</evidence>
<evidence type="ECO:0000313" key="10">
    <source>
        <dbReference type="Proteomes" id="UP000612680"/>
    </source>
</evidence>
<comment type="subcellular location">
    <subcellularLocation>
        <location evidence="1">Cell outer membrane</location>
    </subcellularLocation>
</comment>
<feature type="chain" id="PRO_5045855597" evidence="6">
    <location>
        <begin position="30"/>
        <end position="497"/>
    </location>
</feature>
<keyword evidence="3 6" id="KW-0732">Signal</keyword>
<feature type="domain" description="SusD-like N-terminal" evidence="8">
    <location>
        <begin position="32"/>
        <end position="230"/>
    </location>
</feature>
<organism evidence="9 10">
    <name type="scientific">Dyadobacter sandarakinus</name>
    <dbReference type="NCBI Taxonomy" id="2747268"/>
    <lineage>
        <taxon>Bacteria</taxon>
        <taxon>Pseudomonadati</taxon>
        <taxon>Bacteroidota</taxon>
        <taxon>Cytophagia</taxon>
        <taxon>Cytophagales</taxon>
        <taxon>Spirosomataceae</taxon>
        <taxon>Dyadobacter</taxon>
    </lineage>
</organism>
<keyword evidence="5" id="KW-0998">Cell outer membrane</keyword>
<accession>A0ABX7I9W1</accession>
<dbReference type="InterPro" id="IPR011990">
    <property type="entry name" value="TPR-like_helical_dom_sf"/>
</dbReference>
<dbReference type="EMBL" id="CP056775">
    <property type="protein sequence ID" value="QRR02217.1"/>
    <property type="molecule type" value="Genomic_DNA"/>
</dbReference>